<dbReference type="HOGENOM" id="CLU_1384146_0_0_1"/>
<evidence type="ECO:0000313" key="3">
    <source>
        <dbReference type="EMBL" id="EWC45647.1"/>
    </source>
</evidence>
<dbReference type="Pfam" id="PF13921">
    <property type="entry name" value="Myb_DNA-bind_6"/>
    <property type="match status" value="1"/>
</dbReference>
<evidence type="ECO:0000313" key="4">
    <source>
        <dbReference type="Proteomes" id="UP000024837"/>
    </source>
</evidence>
<feature type="domain" description="Myb-like" evidence="2">
    <location>
        <begin position="65"/>
        <end position="127"/>
    </location>
</feature>
<dbReference type="AlphaFoldDB" id="W7HZK3"/>
<name>W7HZK3_9PEZI</name>
<proteinExistence type="predicted"/>
<dbReference type="Proteomes" id="UP000024837">
    <property type="component" value="Unassembled WGS sequence"/>
</dbReference>
<dbReference type="InterPro" id="IPR009057">
    <property type="entry name" value="Homeodomain-like_sf"/>
</dbReference>
<organism evidence="3 4">
    <name type="scientific">Drechslerella stenobrocha 248</name>
    <dbReference type="NCBI Taxonomy" id="1043628"/>
    <lineage>
        <taxon>Eukaryota</taxon>
        <taxon>Fungi</taxon>
        <taxon>Dikarya</taxon>
        <taxon>Ascomycota</taxon>
        <taxon>Pezizomycotina</taxon>
        <taxon>Orbiliomycetes</taxon>
        <taxon>Orbiliales</taxon>
        <taxon>Orbiliaceae</taxon>
        <taxon>Drechslerella</taxon>
    </lineage>
</organism>
<feature type="region of interest" description="Disordered" evidence="1">
    <location>
        <begin position="1"/>
        <end position="71"/>
    </location>
</feature>
<sequence>MSINLKRELSPQLTSHIGATTSEADPERKANTDEEVDNEAVKPKKRARKTKPAAHTRSKSEENEISQSKKGVWTDAEDAALSALITGNQGGNQVKASWNSIYEHFSSAYPEAGRSLNSLQMRWKTKLRAGDTDLTVEEKILFKQAVADVDGVEKCSAYAWRFKELSGRDLNKSAATKLHKMLRAGQFGAGVDDWKAK</sequence>
<evidence type="ECO:0000259" key="2">
    <source>
        <dbReference type="PROSITE" id="PS50090"/>
    </source>
</evidence>
<evidence type="ECO:0000256" key="1">
    <source>
        <dbReference type="SAM" id="MobiDB-lite"/>
    </source>
</evidence>
<gene>
    <name evidence="3" type="ORF">DRE_05208</name>
</gene>
<dbReference type="InterPro" id="IPR001005">
    <property type="entry name" value="SANT/Myb"/>
</dbReference>
<reference evidence="3 4" key="1">
    <citation type="submission" date="2013-05" db="EMBL/GenBank/DDBJ databases">
        <title>Drechslerella stenobrocha genome reveals carnivorous origination and mechanical trapping mechanism of predatory fungi.</title>
        <authorList>
            <person name="Liu X."/>
            <person name="Zhang W."/>
            <person name="Liu K."/>
        </authorList>
    </citation>
    <scope>NUCLEOTIDE SEQUENCE [LARGE SCALE GENOMIC DNA]</scope>
    <source>
        <strain evidence="3 4">248</strain>
    </source>
</reference>
<dbReference type="Gene3D" id="1.10.10.60">
    <property type="entry name" value="Homeodomain-like"/>
    <property type="match status" value="1"/>
</dbReference>
<dbReference type="EMBL" id="KI966425">
    <property type="protein sequence ID" value="EWC45647.1"/>
    <property type="molecule type" value="Genomic_DNA"/>
</dbReference>
<dbReference type="PROSITE" id="PS50090">
    <property type="entry name" value="MYB_LIKE"/>
    <property type="match status" value="1"/>
</dbReference>
<accession>W7HZK3</accession>
<dbReference type="OrthoDB" id="5327245at2759"/>
<feature type="compositionally biased region" description="Polar residues" evidence="1">
    <location>
        <begin position="11"/>
        <end position="23"/>
    </location>
</feature>
<protein>
    <recommendedName>
        <fullName evidence="2">Myb-like domain-containing protein</fullName>
    </recommendedName>
</protein>
<dbReference type="SUPFAM" id="SSF46689">
    <property type="entry name" value="Homeodomain-like"/>
    <property type="match status" value="1"/>
</dbReference>
<keyword evidence="4" id="KW-1185">Reference proteome</keyword>
<feature type="compositionally biased region" description="Basic residues" evidence="1">
    <location>
        <begin position="43"/>
        <end position="57"/>
    </location>
</feature>